<dbReference type="AlphaFoldDB" id="A0A640KD20"/>
<reference evidence="2" key="1">
    <citation type="submission" date="2019-11" db="EMBL/GenBank/DDBJ databases">
        <title>Leishmania tarentolae CDS.</title>
        <authorList>
            <person name="Goto Y."/>
            <person name="Yamagishi J."/>
        </authorList>
    </citation>
    <scope>NUCLEOTIDE SEQUENCE [LARGE SCALE GENOMIC DNA]</scope>
    <source>
        <strain evidence="2">Parrot Tar II</strain>
    </source>
</reference>
<sequence>MESKENIVSTGLKLPDEVVSVSHNELCRYVRTVCEERACDAELRGNANDGVALEIEMKRLRGELIATKKMLWAAEDIIIDERILAAKLERSHLSPEPSLLLSLSLFFNLCAGAGICCLLLRRISKGVD</sequence>
<comment type="caution">
    <text evidence="2">The sequence shown here is derived from an EMBL/GenBank/DDBJ whole genome shotgun (WGS) entry which is preliminary data.</text>
</comment>
<proteinExistence type="predicted"/>
<keyword evidence="1" id="KW-1133">Transmembrane helix</keyword>
<dbReference type="Proteomes" id="UP000419144">
    <property type="component" value="Unassembled WGS sequence"/>
</dbReference>
<dbReference type="VEuPathDB" id="TriTrypDB:LtaPh_1703700"/>
<keyword evidence="1" id="KW-0472">Membrane</keyword>
<evidence type="ECO:0000313" key="2">
    <source>
        <dbReference type="EMBL" id="GET87590.1"/>
    </source>
</evidence>
<name>A0A640KD20_LEITA</name>
<dbReference type="EMBL" id="BLBS01000022">
    <property type="protein sequence ID" value="GET87590.1"/>
    <property type="molecule type" value="Genomic_DNA"/>
</dbReference>
<gene>
    <name evidence="2" type="ORF">LtaPh_1703700</name>
</gene>
<evidence type="ECO:0000256" key="1">
    <source>
        <dbReference type="SAM" id="Phobius"/>
    </source>
</evidence>
<keyword evidence="3" id="KW-1185">Reference proteome</keyword>
<dbReference type="OrthoDB" id="10547897at2759"/>
<keyword evidence="1" id="KW-0812">Transmembrane</keyword>
<feature type="transmembrane region" description="Helical" evidence="1">
    <location>
        <begin position="99"/>
        <end position="120"/>
    </location>
</feature>
<protein>
    <submittedName>
        <fullName evidence="2">Unspecified product</fullName>
    </submittedName>
</protein>
<organism evidence="2 3">
    <name type="scientific">Leishmania tarentolae</name>
    <name type="common">Sauroleishmania tarentolae</name>
    <dbReference type="NCBI Taxonomy" id="5689"/>
    <lineage>
        <taxon>Eukaryota</taxon>
        <taxon>Discoba</taxon>
        <taxon>Euglenozoa</taxon>
        <taxon>Kinetoplastea</taxon>
        <taxon>Metakinetoplastina</taxon>
        <taxon>Trypanosomatida</taxon>
        <taxon>Trypanosomatidae</taxon>
        <taxon>Leishmaniinae</taxon>
        <taxon>Leishmania</taxon>
        <taxon>lizard Leishmania</taxon>
    </lineage>
</organism>
<evidence type="ECO:0000313" key="3">
    <source>
        <dbReference type="Proteomes" id="UP000419144"/>
    </source>
</evidence>
<accession>A0A640KD20</accession>